<feature type="compositionally biased region" description="Low complexity" evidence="7">
    <location>
        <begin position="363"/>
        <end position="374"/>
    </location>
</feature>
<feature type="compositionally biased region" description="Polar residues" evidence="7">
    <location>
        <begin position="256"/>
        <end position="268"/>
    </location>
</feature>
<proteinExistence type="inferred from homology"/>
<comment type="subcellular location">
    <subcellularLocation>
        <location evidence="1">Cytoplasm</location>
        <location evidence="1">Cytoskeleton</location>
    </subcellularLocation>
</comment>
<comment type="caution">
    <text evidence="9">The sequence shown here is derived from an EMBL/GenBank/DDBJ whole genome shotgun (WGS) entry which is preliminary data.</text>
</comment>
<protein>
    <submittedName>
        <fullName evidence="9">NADH:ubiquinone oxidoreductase</fullName>
    </submittedName>
</protein>
<feature type="domain" description="NUDE" evidence="8">
    <location>
        <begin position="131"/>
        <end position="275"/>
    </location>
</feature>
<feature type="region of interest" description="Disordered" evidence="7">
    <location>
        <begin position="200"/>
        <end position="300"/>
    </location>
</feature>
<name>A0ABR3GW48_9PEZI</name>
<feature type="compositionally biased region" description="Polar residues" evidence="7">
    <location>
        <begin position="439"/>
        <end position="461"/>
    </location>
</feature>
<feature type="compositionally biased region" description="Low complexity" evidence="7">
    <location>
        <begin position="417"/>
        <end position="438"/>
    </location>
</feature>
<feature type="compositionally biased region" description="Low complexity" evidence="7">
    <location>
        <begin position="543"/>
        <end position="561"/>
    </location>
</feature>
<dbReference type="InterPro" id="IPR006964">
    <property type="entry name" value="NUDE_dom"/>
</dbReference>
<dbReference type="Proteomes" id="UP001447188">
    <property type="component" value="Unassembled WGS sequence"/>
</dbReference>
<feature type="compositionally biased region" description="Polar residues" evidence="7">
    <location>
        <begin position="338"/>
        <end position="356"/>
    </location>
</feature>
<dbReference type="PANTHER" id="PTHR10921">
    <property type="entry name" value="NUCLEAR DISTRIBUTION PROTEIN NUDE HOMOLOG 1"/>
    <property type="match status" value="1"/>
</dbReference>
<evidence type="ECO:0000256" key="4">
    <source>
        <dbReference type="ARBA" id="ARBA00022701"/>
    </source>
</evidence>
<dbReference type="EMBL" id="JBBBZM010000008">
    <property type="protein sequence ID" value="KAL0639821.1"/>
    <property type="molecule type" value="Genomic_DNA"/>
</dbReference>
<dbReference type="Gene3D" id="6.10.250.1080">
    <property type="match status" value="1"/>
</dbReference>
<feature type="compositionally biased region" description="Low complexity" evidence="7">
    <location>
        <begin position="226"/>
        <end position="241"/>
    </location>
</feature>
<reference evidence="9 10" key="1">
    <citation type="submission" date="2024-02" db="EMBL/GenBank/DDBJ databases">
        <title>Discinaceae phylogenomics.</title>
        <authorList>
            <person name="Dirks A.C."/>
            <person name="James T.Y."/>
        </authorList>
    </citation>
    <scope>NUCLEOTIDE SEQUENCE [LARGE SCALE GENOMIC DNA]</scope>
    <source>
        <strain evidence="9 10">ACD0624</strain>
    </source>
</reference>
<organism evidence="9 10">
    <name type="scientific">Discina gigas</name>
    <dbReference type="NCBI Taxonomy" id="1032678"/>
    <lineage>
        <taxon>Eukaryota</taxon>
        <taxon>Fungi</taxon>
        <taxon>Dikarya</taxon>
        <taxon>Ascomycota</taxon>
        <taxon>Pezizomycotina</taxon>
        <taxon>Pezizomycetes</taxon>
        <taxon>Pezizales</taxon>
        <taxon>Discinaceae</taxon>
        <taxon>Discina</taxon>
    </lineage>
</organism>
<feature type="compositionally biased region" description="Polar residues" evidence="7">
    <location>
        <begin position="211"/>
        <end position="225"/>
    </location>
</feature>
<dbReference type="Pfam" id="PF04880">
    <property type="entry name" value="NUDE_C"/>
    <property type="match status" value="1"/>
</dbReference>
<feature type="region of interest" description="Disordered" evidence="7">
    <location>
        <begin position="318"/>
        <end position="489"/>
    </location>
</feature>
<dbReference type="InterPro" id="IPR033494">
    <property type="entry name" value="NUDE"/>
</dbReference>
<evidence type="ECO:0000256" key="2">
    <source>
        <dbReference type="ARBA" id="ARBA00007429"/>
    </source>
</evidence>
<keyword evidence="6" id="KW-0206">Cytoskeleton</keyword>
<feature type="region of interest" description="Disordered" evidence="7">
    <location>
        <begin position="512"/>
        <end position="583"/>
    </location>
</feature>
<evidence type="ECO:0000256" key="3">
    <source>
        <dbReference type="ARBA" id="ARBA00022490"/>
    </source>
</evidence>
<feature type="region of interest" description="Disordered" evidence="7">
    <location>
        <begin position="40"/>
        <end position="66"/>
    </location>
</feature>
<evidence type="ECO:0000313" key="10">
    <source>
        <dbReference type="Proteomes" id="UP001447188"/>
    </source>
</evidence>
<feature type="compositionally biased region" description="Basic and acidic residues" evidence="7">
    <location>
        <begin position="41"/>
        <end position="66"/>
    </location>
</feature>
<keyword evidence="4" id="KW-0493">Microtubule</keyword>
<comment type="similarity">
    <text evidence="2">Belongs to the nudE family.</text>
</comment>
<keyword evidence="5" id="KW-0175">Coiled coil</keyword>
<evidence type="ECO:0000256" key="5">
    <source>
        <dbReference type="ARBA" id="ARBA00023054"/>
    </source>
</evidence>
<sequence length="583" mass="64235">MPSVDHEPGSADSEAKEALAFYKSQIHTLESELADFQSSSRELEQELEKELEASEKQHRDLRNKNEQLRYEVEEWKNKYKQAKTEANSAQNTLQKEITTLRDQNRTISLRLRDIEVSNDDFERQERIVKSSLEDLEQKYNQGIERGVMMDEEIRIGEQEREGLRIECQRLREELADLKIEQDITVEKLGNATAMAAKYGHGSLHHVPPPSFQSAMSETGSSVLSRSPTTPTTASAASTSTPQSDHSPTPPSPPMSEISTTTSNANDPSLTPRPKTYSRTRPARGPSFGAAAGTAIPLPPSRSLHQIRGLIGQMQRLEQRVHHARSKLPGPSTTPPKNSPRTISLQSSFIPSNVTVRSQKKYRSPSTTSSVTSSSTDREPYSLHTIRLSFGQSDQPVSRIGSRITTPDTIKHPDSHNSTSRPSSSASTSRSSLALERSTNIPQRQPSVERTSIPQRPQSRASMSGRVAPMGTHTEFGMTSTPSKRERTSMDSYKSARGALEDQRLYVTPARRNTVGREPNSGGSAIPLPASGLPRKSFLQRRISSNTTDSGDGSGHMLNHSLLGGGHLNGGLRRKKLSGVGETY</sequence>
<evidence type="ECO:0000256" key="1">
    <source>
        <dbReference type="ARBA" id="ARBA00004245"/>
    </source>
</evidence>
<keyword evidence="3" id="KW-0963">Cytoplasm</keyword>
<evidence type="ECO:0000259" key="8">
    <source>
        <dbReference type="Pfam" id="PF04880"/>
    </source>
</evidence>
<evidence type="ECO:0000313" key="9">
    <source>
        <dbReference type="EMBL" id="KAL0639821.1"/>
    </source>
</evidence>
<keyword evidence="10" id="KW-1185">Reference proteome</keyword>
<gene>
    <name evidence="9" type="primary">NDE1_1</name>
    <name evidence="9" type="ORF">Q9L58_001137</name>
</gene>
<dbReference type="PANTHER" id="PTHR10921:SF1">
    <property type="entry name" value="NUCLEAR DISTRIBUTION PROTEIN NUDE HOMOLOG"/>
    <property type="match status" value="1"/>
</dbReference>
<evidence type="ECO:0000256" key="6">
    <source>
        <dbReference type="ARBA" id="ARBA00023212"/>
    </source>
</evidence>
<evidence type="ECO:0000256" key="7">
    <source>
        <dbReference type="SAM" id="MobiDB-lite"/>
    </source>
</evidence>
<accession>A0ABR3GW48</accession>